<dbReference type="Proteomes" id="UP001162029">
    <property type="component" value="Unassembled WGS sequence"/>
</dbReference>
<feature type="region of interest" description="Disordered" evidence="1">
    <location>
        <begin position="110"/>
        <end position="133"/>
    </location>
</feature>
<reference evidence="2" key="1">
    <citation type="submission" date="2022-12" db="EMBL/GenBank/DDBJ databases">
        <authorList>
            <person name="Webb A."/>
        </authorList>
    </citation>
    <scope>NUCLEOTIDE SEQUENCE</scope>
    <source>
        <strain evidence="2">Pd1</strain>
    </source>
</reference>
<protein>
    <submittedName>
        <fullName evidence="2">Uncharacterized protein</fullName>
    </submittedName>
</protein>
<dbReference type="AlphaFoldDB" id="A0AAV0UME6"/>
<feature type="compositionally biased region" description="Basic residues" evidence="1">
    <location>
        <begin position="202"/>
        <end position="227"/>
    </location>
</feature>
<keyword evidence="3" id="KW-1185">Reference proteome</keyword>
<dbReference type="EMBL" id="CANTFM010001215">
    <property type="protein sequence ID" value="CAI5736965.1"/>
    <property type="molecule type" value="Genomic_DNA"/>
</dbReference>
<evidence type="ECO:0000313" key="3">
    <source>
        <dbReference type="Proteomes" id="UP001162029"/>
    </source>
</evidence>
<proteinExistence type="predicted"/>
<sequence length="227" mass="27195">MDDKIVVAEEIARQMKALKPHVEGPRGVMAYLDDTQAEKRTDVNKTFLASTIHSVNLHNRRQEEDKCWKLRHLERKLDTSRSRQRYGRRSRSKDRRRIWECERRSWSRTSRSRSRREERKVSRRSRSRDRSTVDEFLDGKKEIEDERSYWARKKAGKVSKLWENLHLEGIVSLENAPDFSREESDDDDVKAAEAKVSMSPKRNQKKQHKKPKKPKKHKKTKKHKKHD</sequence>
<comment type="caution">
    <text evidence="2">The sequence shown here is derived from an EMBL/GenBank/DDBJ whole genome shotgun (WGS) entry which is preliminary data.</text>
</comment>
<accession>A0AAV0UME6</accession>
<evidence type="ECO:0000313" key="2">
    <source>
        <dbReference type="EMBL" id="CAI5736965.1"/>
    </source>
</evidence>
<name>A0AAV0UME6_9STRA</name>
<evidence type="ECO:0000256" key="1">
    <source>
        <dbReference type="SAM" id="MobiDB-lite"/>
    </source>
</evidence>
<organism evidence="2 3">
    <name type="scientific">Peronospora destructor</name>
    <dbReference type="NCBI Taxonomy" id="86335"/>
    <lineage>
        <taxon>Eukaryota</taxon>
        <taxon>Sar</taxon>
        <taxon>Stramenopiles</taxon>
        <taxon>Oomycota</taxon>
        <taxon>Peronosporomycetes</taxon>
        <taxon>Peronosporales</taxon>
        <taxon>Peronosporaceae</taxon>
        <taxon>Peronospora</taxon>
    </lineage>
</organism>
<feature type="region of interest" description="Disordered" evidence="1">
    <location>
        <begin position="174"/>
        <end position="227"/>
    </location>
</feature>
<gene>
    <name evidence="2" type="ORF">PDE001_LOCUS6463</name>
</gene>